<dbReference type="EMBL" id="JAXAVW010000067">
    <property type="protein sequence ID" value="MDX8037457.1"/>
    <property type="molecule type" value="Genomic_DNA"/>
</dbReference>
<gene>
    <name evidence="3" type="ORF">SK803_45295</name>
</gene>
<sequence>MRRLGGVLAAAILCGTAAACTNAPPPPLVPKSEAPVITTTGPKVTEIVVGVDDVAGGYNPHSLAAQSPITTALSSLLLPSAFRAGPDGAPQLDRNLMVSAKVTKAEPFTVTYTIRKDASWSDSAPIAAEDFYYLWQRMRVEPGVVDPAGYRLINNISAREGGKVVEVAFGKPFPGWRSLFANLLPAHLLKDAPGTWSNVLSTNFPATAGPFQVRSLDEPRGEVVLERSDRYWETPTTLDRVVIRRATHTAMAESLSKGDNQAALLRADAADVNLLEENAKLTTKAVPRNEVVQVLLRPVSDQLKDVKARRAIVAALDRDALIASGTQSGPSAQFRADSYVVPPSRTGYQATITGNTLNAAVSDQLLTEIGYAKNAQGAWEKAGKALKLKIAAPEKVEPYVTIANRMKAQLAERGIQADVVTPNAEDLFSKQLLEKDIDIAVMPRVDAGDSAAGLASAYGCVGDAPDGATPSPQNPAGFCDQTIQTDIEAALNGKILLGDALARIEPQIQAQAVAVPLFQVVDLLGVLPTAVSGVDTGAPLAGVLSGAPEWRRLDK</sequence>
<dbReference type="Gene3D" id="3.10.105.10">
    <property type="entry name" value="Dipeptide-binding Protein, Domain 3"/>
    <property type="match status" value="1"/>
</dbReference>
<name>A0ABU4TGY1_9PSEU</name>
<keyword evidence="1" id="KW-0732">Signal</keyword>
<evidence type="ECO:0000256" key="1">
    <source>
        <dbReference type="SAM" id="SignalP"/>
    </source>
</evidence>
<evidence type="ECO:0000259" key="2">
    <source>
        <dbReference type="Pfam" id="PF00496"/>
    </source>
</evidence>
<dbReference type="Gene3D" id="3.90.76.10">
    <property type="entry name" value="Dipeptide-binding Protein, Domain 1"/>
    <property type="match status" value="1"/>
</dbReference>
<feature type="chain" id="PRO_5047061969" evidence="1">
    <location>
        <begin position="20"/>
        <end position="555"/>
    </location>
</feature>
<keyword evidence="4" id="KW-1185">Reference proteome</keyword>
<evidence type="ECO:0000313" key="3">
    <source>
        <dbReference type="EMBL" id="MDX8037457.1"/>
    </source>
</evidence>
<dbReference type="PANTHER" id="PTHR30290">
    <property type="entry name" value="PERIPLASMIC BINDING COMPONENT OF ABC TRANSPORTER"/>
    <property type="match status" value="1"/>
</dbReference>
<dbReference type="Pfam" id="PF00496">
    <property type="entry name" value="SBP_bac_5"/>
    <property type="match status" value="1"/>
</dbReference>
<evidence type="ECO:0000313" key="4">
    <source>
        <dbReference type="Proteomes" id="UP001285521"/>
    </source>
</evidence>
<dbReference type="Proteomes" id="UP001285521">
    <property type="component" value="Unassembled WGS sequence"/>
</dbReference>
<proteinExistence type="predicted"/>
<organism evidence="3 4">
    <name type="scientific">Lentzea miocenica</name>
    <dbReference type="NCBI Taxonomy" id="3095431"/>
    <lineage>
        <taxon>Bacteria</taxon>
        <taxon>Bacillati</taxon>
        <taxon>Actinomycetota</taxon>
        <taxon>Actinomycetes</taxon>
        <taxon>Pseudonocardiales</taxon>
        <taxon>Pseudonocardiaceae</taxon>
        <taxon>Lentzea</taxon>
    </lineage>
</organism>
<dbReference type="PROSITE" id="PS51257">
    <property type="entry name" value="PROKAR_LIPOPROTEIN"/>
    <property type="match status" value="1"/>
</dbReference>
<reference evidence="3 4" key="1">
    <citation type="submission" date="2023-11" db="EMBL/GenBank/DDBJ databases">
        <title>Lentzea sokolovensis, sp. nov., Lentzea kristufkii, sp. nov., and Lentzea miocenensis, sp. nov., rare actinobacteria from Sokolov Coal Basin, Miocene lacustrine sediment, Czech Republic.</title>
        <authorList>
            <person name="Lara A."/>
            <person name="Kotroba L."/>
            <person name="Nouioui I."/>
            <person name="Neumann-Schaal M."/>
            <person name="Mast Y."/>
            <person name="Chronakova A."/>
        </authorList>
    </citation>
    <scope>NUCLEOTIDE SEQUENCE [LARGE SCALE GENOMIC DNA]</scope>
    <source>
        <strain evidence="3 4">BCCO 10_0856</strain>
    </source>
</reference>
<dbReference type="InterPro" id="IPR039424">
    <property type="entry name" value="SBP_5"/>
</dbReference>
<dbReference type="SUPFAM" id="SSF53850">
    <property type="entry name" value="Periplasmic binding protein-like II"/>
    <property type="match status" value="1"/>
</dbReference>
<comment type="caution">
    <text evidence="3">The sequence shown here is derived from an EMBL/GenBank/DDBJ whole genome shotgun (WGS) entry which is preliminary data.</text>
</comment>
<accession>A0ABU4TGY1</accession>
<dbReference type="PANTHER" id="PTHR30290:SF65">
    <property type="entry name" value="MONOACYL PHOSPHATIDYLINOSITOL TETRAMANNOSIDE-BINDING PROTEIN LPQW-RELATED"/>
    <property type="match status" value="1"/>
</dbReference>
<feature type="signal peptide" evidence="1">
    <location>
        <begin position="1"/>
        <end position="19"/>
    </location>
</feature>
<reference evidence="3 4" key="2">
    <citation type="submission" date="2023-11" db="EMBL/GenBank/DDBJ databases">
        <authorList>
            <person name="Lara A.C."/>
            <person name="Chronakova A."/>
        </authorList>
    </citation>
    <scope>NUCLEOTIDE SEQUENCE [LARGE SCALE GENOMIC DNA]</scope>
    <source>
        <strain evidence="3 4">BCCO 10_0856</strain>
    </source>
</reference>
<dbReference type="RefSeq" id="WP_319972447.1">
    <property type="nucleotide sequence ID" value="NZ_JAXAVW010000067.1"/>
</dbReference>
<dbReference type="InterPro" id="IPR000914">
    <property type="entry name" value="SBP_5_dom"/>
</dbReference>
<feature type="domain" description="Solute-binding protein family 5" evidence="2">
    <location>
        <begin position="107"/>
        <end position="455"/>
    </location>
</feature>
<dbReference type="CDD" id="cd08501">
    <property type="entry name" value="PBP2_Lpqw"/>
    <property type="match status" value="1"/>
</dbReference>
<protein>
    <submittedName>
        <fullName evidence="3">ABC transporter family substrate-binding protein</fullName>
    </submittedName>
</protein>